<organism evidence="1 2">
    <name type="scientific">Megalodesulfovibrio gigas (strain ATCC 19364 / DSM 1382 / NCIMB 9332 / VKM B-1759)</name>
    <name type="common">Desulfovibrio gigas</name>
    <dbReference type="NCBI Taxonomy" id="1121448"/>
    <lineage>
        <taxon>Bacteria</taxon>
        <taxon>Pseudomonadati</taxon>
        <taxon>Thermodesulfobacteriota</taxon>
        <taxon>Desulfovibrionia</taxon>
        <taxon>Desulfovibrionales</taxon>
        <taxon>Desulfovibrionaceae</taxon>
        <taxon>Megalodesulfovibrio</taxon>
    </lineage>
</organism>
<dbReference type="OrthoDB" id="5490569at2"/>
<dbReference type="RefSeq" id="WP_021759149.1">
    <property type="nucleotide sequence ID" value="NC_022444.1"/>
</dbReference>
<dbReference type="eggNOG" id="COG0618">
    <property type="taxonomic scope" value="Bacteria"/>
</dbReference>
<dbReference type="SUPFAM" id="SSF64182">
    <property type="entry name" value="DHH phosphoesterases"/>
    <property type="match status" value="1"/>
</dbReference>
<dbReference type="AlphaFoldDB" id="T2G8N3"/>
<dbReference type="STRING" id="1121448.DGI_0588"/>
<dbReference type="EMBL" id="CP006585">
    <property type="protein sequence ID" value="AGW12496.1"/>
    <property type="molecule type" value="Genomic_DNA"/>
</dbReference>
<name>T2G8N3_MEGG1</name>
<dbReference type="Proteomes" id="UP000016587">
    <property type="component" value="Chromosome"/>
</dbReference>
<dbReference type="InterPro" id="IPR038763">
    <property type="entry name" value="DHH_sf"/>
</dbReference>
<reference evidence="1 2" key="1">
    <citation type="journal article" date="2013" name="J. Bacteriol.">
        <title>Roles of HynAB and Ech, the only two hydrogenases found in the model sulfate reducer Desulfovibrio gigas.</title>
        <authorList>
            <person name="Morais-Silva F.O."/>
            <person name="Santos C.I."/>
            <person name="Rodrigues R."/>
            <person name="Pereira I.A."/>
            <person name="Rodrigues-Pousada C."/>
        </authorList>
    </citation>
    <scope>NUCLEOTIDE SEQUENCE [LARGE SCALE GENOMIC DNA]</scope>
    <source>
        <strain evidence="2">ATCC 19364 / DSM 1382 / NCIMB 9332 / VKM B-1759</strain>
    </source>
</reference>
<evidence type="ECO:0000313" key="2">
    <source>
        <dbReference type="Proteomes" id="UP000016587"/>
    </source>
</evidence>
<proteinExistence type="predicted"/>
<dbReference type="Gene3D" id="3.90.1640.10">
    <property type="entry name" value="inorganic pyrophosphatase (n-terminal core)"/>
    <property type="match status" value="1"/>
</dbReference>
<sequence>MGYFRTLTAQCAQLEKLFQREDRWLILINADPDALASALALQRIMQRKVKAVGIMHVNEVRRPDNLSMIRYLRIPTEFYDPEKAREYNKFALVDSQPHHHPLFEGVRFSIVIDHHPLVPEKPVRADFVEIKTEYGANATILVEYLHALRIKPGKRLATALQYAIKADTNSFGRAFADVDVRAFRMLTPLADQGLLRKVARSEFRLDWLHYFSRAIEQIRFDKNGLHVFMGPVENPDVLVILADFFMGVQEISWTTVAGLFDQRIVCIFRGDGQSRGVRNLGQLAADTFGDVGSAGGHATMARAEIPLAAIGDEDPEHFVWSRLCRKRSHGQRTTAPAVTG</sequence>
<dbReference type="KEGG" id="dgg:DGI_0588"/>
<dbReference type="PATRIC" id="fig|1121448.10.peg.587"/>
<dbReference type="PANTHER" id="PTHR47618:SF1">
    <property type="entry name" value="BIFUNCTIONAL OLIGORIBONUCLEASE AND PAP PHOSPHATASE NRNA"/>
    <property type="match status" value="1"/>
</dbReference>
<dbReference type="HOGENOM" id="CLU_046377_0_0_7"/>
<evidence type="ECO:0000313" key="1">
    <source>
        <dbReference type="EMBL" id="AGW12496.1"/>
    </source>
</evidence>
<dbReference type="PANTHER" id="PTHR47618">
    <property type="entry name" value="BIFUNCTIONAL OLIGORIBONUCLEASE AND PAP PHOSPHATASE NRNA"/>
    <property type="match status" value="1"/>
</dbReference>
<keyword evidence="2" id="KW-1185">Reference proteome</keyword>
<gene>
    <name evidence="1" type="ORF">DGI_0588</name>
</gene>
<reference evidence="2" key="2">
    <citation type="submission" date="2013-07" db="EMBL/GenBank/DDBJ databases">
        <authorList>
            <person name="Morais-Silva F.O."/>
            <person name="Rezende A.M."/>
            <person name="Pimentel C."/>
            <person name="Resende D.M."/>
            <person name="Santos C.I."/>
            <person name="Clemente C."/>
            <person name="de Oliveira L.M."/>
            <person name="da Silva S.M."/>
            <person name="Costa D.A."/>
            <person name="Varela-Raposo A."/>
            <person name="Horacio E.C.A."/>
            <person name="Matos M."/>
            <person name="Flores O."/>
            <person name="Ruiz J.C."/>
            <person name="Rodrigues-Pousada C."/>
        </authorList>
    </citation>
    <scope>NUCLEOTIDE SEQUENCE [LARGE SCALE GENOMIC DNA]</scope>
    <source>
        <strain evidence="2">ATCC 19364 / DSM 1382 / NCIMB 9332 / VKM B-1759</strain>
    </source>
</reference>
<accession>T2G8N3</accession>
<protein>
    <submittedName>
        <fullName evidence="1">Putative phosphoesterase RecJ domain-containing protein</fullName>
    </submittedName>
</protein>
<dbReference type="InterPro" id="IPR051319">
    <property type="entry name" value="Oligoribo/pAp-PDE_c-di-AMP_PDE"/>
</dbReference>